<dbReference type="InterPro" id="IPR036291">
    <property type="entry name" value="NAD(P)-bd_dom_sf"/>
</dbReference>
<protein>
    <submittedName>
        <fullName evidence="2">NADP oxidoreductase coenzyme F420-dependent</fullName>
    </submittedName>
</protein>
<reference evidence="2 3" key="1">
    <citation type="submission" date="2016-10" db="EMBL/GenBank/DDBJ databases">
        <authorList>
            <person name="de Groot N.N."/>
        </authorList>
    </citation>
    <scope>NUCLEOTIDE SEQUENCE [LARGE SCALE GENOMIC DNA]</scope>
    <source>
        <strain evidence="2 3">DSM 1736</strain>
    </source>
</reference>
<dbReference type="OrthoDB" id="1680212at2"/>
<keyword evidence="3" id="KW-1185">Reference proteome</keyword>
<evidence type="ECO:0000313" key="3">
    <source>
        <dbReference type="Proteomes" id="UP000214880"/>
    </source>
</evidence>
<dbReference type="Pfam" id="PF03807">
    <property type="entry name" value="F420_oxidored"/>
    <property type="match status" value="1"/>
</dbReference>
<dbReference type="STRING" id="146817.SAMN04488502_10214"/>
<dbReference type="SUPFAM" id="SSF51735">
    <property type="entry name" value="NAD(P)-binding Rossmann-fold domains"/>
    <property type="match status" value="1"/>
</dbReference>
<dbReference type="RefSeq" id="WP_092070001.1">
    <property type="nucleotide sequence ID" value="NZ_FNHB01000002.1"/>
</dbReference>
<evidence type="ECO:0000313" key="2">
    <source>
        <dbReference type="EMBL" id="SDM04957.1"/>
    </source>
</evidence>
<gene>
    <name evidence="2" type="ORF">SAMN04488502_10214</name>
</gene>
<dbReference type="AlphaFoldDB" id="A0A1G9Q388"/>
<dbReference type="EMBL" id="FNHB01000002">
    <property type="protein sequence ID" value="SDM04957.1"/>
    <property type="molecule type" value="Genomic_DNA"/>
</dbReference>
<accession>A0A1G9Q388</accession>
<sequence length="227" mass="24353">MNVGLVGLGRMGQVLARKLAGRGKLCVFDRGFGRARRLADELNISAADCLADIVEQDVVILALPEQEVLRCIQYFNQLKQSLVVINVATNVSQQALNETAELPVRGIGVKFIGHAGEMALGLEPVIVVEEKPAELAELAANLFRPVGTVMFGRSDMVSVINGAAAEAALTAAVQIEKTLRFQGVSNEDMIKSAIRQVAAGILKAYANNDLGPFAQKVVDSLNLKWNN</sequence>
<proteinExistence type="predicted"/>
<organism evidence="2 3">
    <name type="scientific">Dendrosporobacter quercicolus</name>
    <dbReference type="NCBI Taxonomy" id="146817"/>
    <lineage>
        <taxon>Bacteria</taxon>
        <taxon>Bacillati</taxon>
        <taxon>Bacillota</taxon>
        <taxon>Negativicutes</taxon>
        <taxon>Selenomonadales</taxon>
        <taxon>Sporomusaceae</taxon>
        <taxon>Dendrosporobacter</taxon>
    </lineage>
</organism>
<dbReference type="InterPro" id="IPR028939">
    <property type="entry name" value="P5C_Rdtase_cat_N"/>
</dbReference>
<feature type="domain" description="Pyrroline-5-carboxylate reductase catalytic N-terminal" evidence="1">
    <location>
        <begin position="3"/>
        <end position="86"/>
    </location>
</feature>
<name>A0A1G9Q388_9FIRM</name>
<dbReference type="Gene3D" id="3.40.50.720">
    <property type="entry name" value="NAD(P)-binding Rossmann-like Domain"/>
    <property type="match status" value="1"/>
</dbReference>
<evidence type="ECO:0000259" key="1">
    <source>
        <dbReference type="Pfam" id="PF03807"/>
    </source>
</evidence>
<dbReference type="Proteomes" id="UP000214880">
    <property type="component" value="Unassembled WGS sequence"/>
</dbReference>